<reference evidence="3 4" key="1">
    <citation type="submission" date="2019-01" db="EMBL/GenBank/DDBJ databases">
        <title>Litorilituus lipolytica sp. nov., isolated from intertidal sand of the Yellow Sea in China.</title>
        <authorList>
            <person name="Liu A."/>
        </authorList>
    </citation>
    <scope>NUCLEOTIDE SEQUENCE [LARGE SCALE GENOMIC DNA]</scope>
    <source>
        <strain evidence="3 4">RZ04</strain>
    </source>
</reference>
<name>A0A502KXS1_9GAMM</name>
<dbReference type="Gene3D" id="3.40.50.300">
    <property type="entry name" value="P-loop containing nucleotide triphosphate hydrolases"/>
    <property type="match status" value="1"/>
</dbReference>
<dbReference type="InterPro" id="IPR013317">
    <property type="entry name" value="DnaA_dom"/>
</dbReference>
<keyword evidence="4" id="KW-1185">Reference proteome</keyword>
<dbReference type="OrthoDB" id="9784878at2"/>
<dbReference type="Pfam" id="PF00308">
    <property type="entry name" value="Bac_DnaA"/>
    <property type="match status" value="1"/>
</dbReference>
<protein>
    <submittedName>
        <fullName evidence="3">DnaA regulatory inactivator Hda</fullName>
    </submittedName>
</protein>
<dbReference type="Proteomes" id="UP000315303">
    <property type="component" value="Unassembled WGS sequence"/>
</dbReference>
<proteinExistence type="predicted"/>
<evidence type="ECO:0000259" key="2">
    <source>
        <dbReference type="Pfam" id="PF22688"/>
    </source>
</evidence>
<dbReference type="PANTHER" id="PTHR30050">
    <property type="entry name" value="CHROMOSOMAL REPLICATION INITIATOR PROTEIN DNAA"/>
    <property type="match status" value="1"/>
</dbReference>
<dbReference type="SUPFAM" id="SSF52540">
    <property type="entry name" value="P-loop containing nucleoside triphosphate hydrolases"/>
    <property type="match status" value="1"/>
</dbReference>
<sequence length="250" mass="28157">MTQLSQLALSVQLPDDETFDSFIGQPNHSVLVQLTSFIRQNKVETEQHENHSLALFSQLPHSFYLFGLAGVGKSHLLHACNNLAAQLKKTSVCLSCSELKQLPIEVLDGLEQIDFICLDDIELIAGDVQWQQAIFDLYNRAIENESCLIITGSEAINKLGITLPDLVSRIGWGYIEQVKPLDDDDKTLAIQHRARQRGLMISDEATRFLLNRSSRDMTSLIQTLDILDKASIREQRKVTIPFIKEILNIS</sequence>
<dbReference type="InterPro" id="IPR027417">
    <property type="entry name" value="P-loop_NTPase"/>
</dbReference>
<dbReference type="InterPro" id="IPR055199">
    <property type="entry name" value="Hda_lid"/>
</dbReference>
<comment type="caution">
    <text evidence="3">The sequence shown here is derived from an EMBL/GenBank/DDBJ whole genome shotgun (WGS) entry which is preliminary data.</text>
</comment>
<evidence type="ECO:0000259" key="1">
    <source>
        <dbReference type="Pfam" id="PF00308"/>
    </source>
</evidence>
<dbReference type="Gene3D" id="1.10.8.60">
    <property type="match status" value="1"/>
</dbReference>
<dbReference type="NCBIfam" id="TIGR03420">
    <property type="entry name" value="DnaA_homol_Hda"/>
    <property type="match status" value="1"/>
</dbReference>
<dbReference type="AlphaFoldDB" id="A0A502KXS1"/>
<gene>
    <name evidence="3" type="primary">hda</name>
    <name evidence="3" type="ORF">EPA86_06785</name>
</gene>
<dbReference type="EMBL" id="SAWY01000013">
    <property type="protein sequence ID" value="TPH16438.1"/>
    <property type="molecule type" value="Genomic_DNA"/>
</dbReference>
<dbReference type="GO" id="GO:0006270">
    <property type="term" value="P:DNA replication initiation"/>
    <property type="evidence" value="ECO:0007669"/>
    <property type="project" value="TreeGrafter"/>
</dbReference>
<dbReference type="Pfam" id="PF22688">
    <property type="entry name" value="Hda_lid"/>
    <property type="match status" value="1"/>
</dbReference>
<feature type="domain" description="Hda lid" evidence="2">
    <location>
        <begin position="183"/>
        <end position="247"/>
    </location>
</feature>
<feature type="domain" description="Chromosomal replication initiator protein DnaA ATPAse" evidence="1">
    <location>
        <begin position="63"/>
        <end position="174"/>
    </location>
</feature>
<evidence type="ECO:0000313" key="3">
    <source>
        <dbReference type="EMBL" id="TPH16438.1"/>
    </source>
</evidence>
<evidence type="ECO:0000313" key="4">
    <source>
        <dbReference type="Proteomes" id="UP000315303"/>
    </source>
</evidence>
<dbReference type="InterPro" id="IPR017788">
    <property type="entry name" value="Hda"/>
</dbReference>
<dbReference type="RefSeq" id="WP_140602674.1">
    <property type="nucleotide sequence ID" value="NZ_SAWY01000013.1"/>
</dbReference>
<accession>A0A502KXS1</accession>
<dbReference type="GO" id="GO:0032297">
    <property type="term" value="P:negative regulation of DNA-templated DNA replication initiation"/>
    <property type="evidence" value="ECO:0007669"/>
    <property type="project" value="InterPro"/>
</dbReference>
<organism evidence="3 4">
    <name type="scientific">Litorilituus lipolyticus</name>
    <dbReference type="NCBI Taxonomy" id="2491017"/>
    <lineage>
        <taxon>Bacteria</taxon>
        <taxon>Pseudomonadati</taxon>
        <taxon>Pseudomonadota</taxon>
        <taxon>Gammaproteobacteria</taxon>
        <taxon>Alteromonadales</taxon>
        <taxon>Colwelliaceae</taxon>
        <taxon>Litorilituus</taxon>
    </lineage>
</organism>
<dbReference type="PANTHER" id="PTHR30050:SF5">
    <property type="entry name" value="DNAA REGULATORY INACTIVATOR HDA"/>
    <property type="match status" value="1"/>
</dbReference>